<proteinExistence type="predicted"/>
<comment type="caution">
    <text evidence="1">The sequence shown here is derived from an EMBL/GenBank/DDBJ whole genome shotgun (WGS) entry which is preliminary data.</text>
</comment>
<evidence type="ECO:0000313" key="2">
    <source>
        <dbReference type="Proteomes" id="UP000708298"/>
    </source>
</evidence>
<dbReference type="RefSeq" id="WP_227323372.1">
    <property type="nucleotide sequence ID" value="NZ_JAESVB010000016.1"/>
</dbReference>
<reference evidence="1" key="2">
    <citation type="submission" date="2021-01" db="EMBL/GenBank/DDBJ databases">
        <authorList>
            <person name="Mieszkin S."/>
            <person name="Pouder E."/>
            <person name="Alain K."/>
        </authorList>
    </citation>
    <scope>NUCLEOTIDE SEQUENCE</scope>
    <source>
        <strain evidence="1">HW T2.11</strain>
    </source>
</reference>
<sequence length="120" mass="13446">MTDKQNTVAGSCLWLHYTRPRPHWYLVPAEKQGELQAAWAAIAQAAQGKGALYQGRYHIRGQHDFETVDVWTFASSQAAFDYWNTLVSAKYSEFFAFSNNIGLALSGEHGAGASRIEHRL</sequence>
<name>A0A964E0P5_9PROT</name>
<dbReference type="EMBL" id="JAESVB010000016">
    <property type="protein sequence ID" value="MCB8877725.1"/>
    <property type="molecule type" value="Genomic_DNA"/>
</dbReference>
<dbReference type="AlphaFoldDB" id="A0A964E0P5"/>
<organism evidence="1 2">
    <name type="scientific">Acidisoma silvae</name>
    <dbReference type="NCBI Taxonomy" id="2802396"/>
    <lineage>
        <taxon>Bacteria</taxon>
        <taxon>Pseudomonadati</taxon>
        <taxon>Pseudomonadota</taxon>
        <taxon>Alphaproteobacteria</taxon>
        <taxon>Acetobacterales</taxon>
        <taxon>Acidocellaceae</taxon>
        <taxon>Acidisoma</taxon>
    </lineage>
</organism>
<protein>
    <submittedName>
        <fullName evidence="1">Uncharacterized protein</fullName>
    </submittedName>
</protein>
<gene>
    <name evidence="1" type="ORF">ASILVAE211_21200</name>
</gene>
<accession>A0A964E0P5</accession>
<dbReference type="Proteomes" id="UP000708298">
    <property type="component" value="Unassembled WGS sequence"/>
</dbReference>
<keyword evidence="2" id="KW-1185">Reference proteome</keyword>
<reference evidence="1" key="1">
    <citation type="journal article" date="2021" name="Microorganisms">
        <title>Acidisoma silvae sp. nov. and Acidisomacellulosilytica sp. nov., Two Acidophilic Bacteria Isolated from Decaying Wood, Hydrolyzing Cellulose and Producing Poly-3-hydroxybutyrate.</title>
        <authorList>
            <person name="Mieszkin S."/>
            <person name="Pouder E."/>
            <person name="Uroz S."/>
            <person name="Simon-Colin C."/>
            <person name="Alain K."/>
        </authorList>
    </citation>
    <scope>NUCLEOTIDE SEQUENCE</scope>
    <source>
        <strain evidence="1">HW T2.11</strain>
    </source>
</reference>
<evidence type="ECO:0000313" key="1">
    <source>
        <dbReference type="EMBL" id="MCB8877725.1"/>
    </source>
</evidence>